<comment type="subunit">
    <text evidence="10">The RNAP catalytic core consists of 2 alpha, 1 beta, 1 beta' and 1 omega subunit. When a sigma factor is associated with the core the holoenzyme is formed, which can initiate transcription.</text>
</comment>
<evidence type="ECO:0000256" key="2">
    <source>
        <dbReference type="ARBA" id="ARBA00012418"/>
    </source>
</evidence>
<dbReference type="EC" id="2.7.7.6" evidence="2 10"/>
<evidence type="ECO:0000256" key="10">
    <source>
        <dbReference type="HAMAP-Rule" id="MF_00366"/>
    </source>
</evidence>
<proteinExistence type="inferred from homology"/>
<keyword evidence="6 10" id="KW-0548">Nucleotidyltransferase</keyword>
<dbReference type="GO" id="GO:0000428">
    <property type="term" value="C:DNA-directed RNA polymerase complex"/>
    <property type="evidence" value="ECO:0007669"/>
    <property type="project" value="UniProtKB-KW"/>
</dbReference>
<comment type="catalytic activity">
    <reaction evidence="9 10">
        <text>RNA(n) + a ribonucleoside 5'-triphosphate = RNA(n+1) + diphosphate</text>
        <dbReference type="Rhea" id="RHEA:21248"/>
        <dbReference type="Rhea" id="RHEA-COMP:14527"/>
        <dbReference type="Rhea" id="RHEA-COMP:17342"/>
        <dbReference type="ChEBI" id="CHEBI:33019"/>
        <dbReference type="ChEBI" id="CHEBI:61557"/>
        <dbReference type="ChEBI" id="CHEBI:140395"/>
        <dbReference type="EC" id="2.7.7.6"/>
    </reaction>
</comment>
<dbReference type="InterPro" id="IPR006110">
    <property type="entry name" value="Pol_omega/Rpo6/RPB6"/>
</dbReference>
<evidence type="ECO:0000313" key="11">
    <source>
        <dbReference type="EMBL" id="PHJ37954.1"/>
    </source>
</evidence>
<dbReference type="EMBL" id="AWQQ01000067">
    <property type="protein sequence ID" value="PHJ37954.1"/>
    <property type="molecule type" value="Genomic_DNA"/>
</dbReference>
<organism evidence="11 12">
    <name type="scientific">Desulforamulus profundi</name>
    <dbReference type="NCBI Taxonomy" id="1383067"/>
    <lineage>
        <taxon>Bacteria</taxon>
        <taxon>Bacillati</taxon>
        <taxon>Bacillota</taxon>
        <taxon>Clostridia</taxon>
        <taxon>Eubacteriales</taxon>
        <taxon>Peptococcaceae</taxon>
        <taxon>Desulforamulus</taxon>
    </lineage>
</organism>
<dbReference type="NCBIfam" id="TIGR00690">
    <property type="entry name" value="rpoZ"/>
    <property type="match status" value="1"/>
</dbReference>
<dbReference type="HAMAP" id="MF_00366">
    <property type="entry name" value="RNApol_bact_RpoZ"/>
    <property type="match status" value="1"/>
</dbReference>
<dbReference type="SMART" id="SM01409">
    <property type="entry name" value="RNA_pol_Rpb6"/>
    <property type="match status" value="1"/>
</dbReference>
<evidence type="ECO:0000256" key="1">
    <source>
        <dbReference type="ARBA" id="ARBA00006711"/>
    </source>
</evidence>
<evidence type="ECO:0000256" key="5">
    <source>
        <dbReference type="ARBA" id="ARBA00022679"/>
    </source>
</evidence>
<reference evidence="11 12" key="1">
    <citation type="submission" date="2013-09" db="EMBL/GenBank/DDBJ databases">
        <title>Biodegradation of hydrocarbons in the deep terrestrial subsurface : characterization of a microbial consortium composed of two Desulfotomaculum species originating from a deep geological formation.</title>
        <authorList>
            <person name="Aullo T."/>
            <person name="Berlendis S."/>
            <person name="Lascourreges J.-F."/>
            <person name="Dessort D."/>
            <person name="Saint-Laurent S."/>
            <person name="Schraauwers B."/>
            <person name="Mas J."/>
            <person name="Magot M."/>
            <person name="Ranchou-Peyruse A."/>
        </authorList>
    </citation>
    <scope>NUCLEOTIDE SEQUENCE [LARGE SCALE GENOMIC DNA]</scope>
    <source>
        <strain evidence="11 12">Bs107</strain>
    </source>
</reference>
<protein>
    <recommendedName>
        <fullName evidence="3 10">DNA-directed RNA polymerase subunit omega</fullName>
        <shortName evidence="10">RNAP omega subunit</shortName>
        <ecNumber evidence="2 10">2.7.7.6</ecNumber>
    </recommendedName>
    <alternativeName>
        <fullName evidence="10">RNA polymerase omega subunit</fullName>
    </alternativeName>
    <alternativeName>
        <fullName evidence="8 10">Transcriptase subunit omega</fullName>
    </alternativeName>
</protein>
<gene>
    <name evidence="10" type="primary">rpoZ</name>
    <name evidence="11" type="ORF">P378_12760</name>
</gene>
<dbReference type="InterPro" id="IPR036161">
    <property type="entry name" value="RPB6/omega-like_sf"/>
</dbReference>
<evidence type="ECO:0000256" key="8">
    <source>
        <dbReference type="ARBA" id="ARBA00029924"/>
    </source>
</evidence>
<keyword evidence="4 10" id="KW-0240">DNA-directed RNA polymerase</keyword>
<sequence>MNKPSLDELMTRVDSRYTLVVAAAKRARLLTEEEIRTNQPLKAKSVTLALEEISRGDVTYRRTRSGQK</sequence>
<name>A0A2C6MEB8_9FIRM</name>
<dbReference type="PANTHER" id="PTHR34476">
    <property type="entry name" value="DNA-DIRECTED RNA POLYMERASE SUBUNIT OMEGA"/>
    <property type="match status" value="1"/>
</dbReference>
<keyword evidence="12" id="KW-1185">Reference proteome</keyword>
<accession>A0A2C6MEB8</accession>
<dbReference type="GO" id="GO:0003677">
    <property type="term" value="F:DNA binding"/>
    <property type="evidence" value="ECO:0007669"/>
    <property type="project" value="UniProtKB-UniRule"/>
</dbReference>
<evidence type="ECO:0000256" key="9">
    <source>
        <dbReference type="ARBA" id="ARBA00048552"/>
    </source>
</evidence>
<dbReference type="AlphaFoldDB" id="A0A2C6MEB8"/>
<evidence type="ECO:0000313" key="12">
    <source>
        <dbReference type="Proteomes" id="UP000222564"/>
    </source>
</evidence>
<dbReference type="Proteomes" id="UP000222564">
    <property type="component" value="Unassembled WGS sequence"/>
</dbReference>
<keyword evidence="5 10" id="KW-0808">Transferase</keyword>
<dbReference type="InterPro" id="IPR003716">
    <property type="entry name" value="DNA-dir_RNA_pol_omega"/>
</dbReference>
<dbReference type="GO" id="GO:0006351">
    <property type="term" value="P:DNA-templated transcription"/>
    <property type="evidence" value="ECO:0007669"/>
    <property type="project" value="UniProtKB-UniRule"/>
</dbReference>
<evidence type="ECO:0000256" key="7">
    <source>
        <dbReference type="ARBA" id="ARBA00023163"/>
    </source>
</evidence>
<evidence type="ECO:0000256" key="6">
    <source>
        <dbReference type="ARBA" id="ARBA00022695"/>
    </source>
</evidence>
<evidence type="ECO:0000256" key="4">
    <source>
        <dbReference type="ARBA" id="ARBA00022478"/>
    </source>
</evidence>
<dbReference type="GO" id="GO:0003899">
    <property type="term" value="F:DNA-directed RNA polymerase activity"/>
    <property type="evidence" value="ECO:0007669"/>
    <property type="project" value="UniProtKB-UniRule"/>
</dbReference>
<comment type="similarity">
    <text evidence="1 10">Belongs to the RNA polymerase subunit omega family.</text>
</comment>
<dbReference type="PANTHER" id="PTHR34476:SF1">
    <property type="entry name" value="DNA-DIRECTED RNA POLYMERASE SUBUNIT OMEGA"/>
    <property type="match status" value="1"/>
</dbReference>
<dbReference type="SUPFAM" id="SSF63562">
    <property type="entry name" value="RPB6/omega subunit-like"/>
    <property type="match status" value="1"/>
</dbReference>
<comment type="function">
    <text evidence="10">Promotes RNA polymerase assembly. Latches the N- and C-terminal regions of the beta' subunit thereby facilitating its interaction with the beta and alpha subunits.</text>
</comment>
<evidence type="ECO:0000256" key="3">
    <source>
        <dbReference type="ARBA" id="ARBA00013725"/>
    </source>
</evidence>
<dbReference type="Gene3D" id="3.90.940.10">
    <property type="match status" value="1"/>
</dbReference>
<keyword evidence="7 10" id="KW-0804">Transcription</keyword>
<comment type="caution">
    <text evidence="11">The sequence shown here is derived from an EMBL/GenBank/DDBJ whole genome shotgun (WGS) entry which is preliminary data.</text>
</comment>
<dbReference type="Pfam" id="PF01192">
    <property type="entry name" value="RNA_pol_Rpb6"/>
    <property type="match status" value="1"/>
</dbReference>